<comment type="similarity">
    <text evidence="1">Belongs to the PRORSD1 family.</text>
</comment>
<evidence type="ECO:0000313" key="4">
    <source>
        <dbReference type="Proteomes" id="UP000092498"/>
    </source>
</evidence>
<dbReference type="AlphaFoldDB" id="A0A1B1AN85"/>
<name>A0A1B1AN85_9PROT</name>
<keyword evidence="3" id="KW-0238">DNA-binding</keyword>
<dbReference type="Pfam" id="PF04073">
    <property type="entry name" value="tRNA_edit"/>
    <property type="match status" value="1"/>
</dbReference>
<gene>
    <name evidence="3" type="ORF">ATE48_10640</name>
</gene>
<feature type="domain" description="YbaK/aminoacyl-tRNA synthetase-associated" evidence="2">
    <location>
        <begin position="24"/>
        <end position="149"/>
    </location>
</feature>
<organism evidence="3 4">
    <name type="scientific">Candidatus Viadribacter manganicus</name>
    <dbReference type="NCBI Taxonomy" id="1759059"/>
    <lineage>
        <taxon>Bacteria</taxon>
        <taxon>Pseudomonadati</taxon>
        <taxon>Pseudomonadota</taxon>
        <taxon>Alphaproteobacteria</taxon>
        <taxon>Hyphomonadales</taxon>
        <taxon>Hyphomonadaceae</taxon>
        <taxon>Candidatus Viadribacter</taxon>
    </lineage>
</organism>
<dbReference type="EMBL" id="CP013244">
    <property type="protein sequence ID" value="ANP48033.1"/>
    <property type="molecule type" value="Genomic_DNA"/>
</dbReference>
<dbReference type="SUPFAM" id="SSF55826">
    <property type="entry name" value="YbaK/ProRS associated domain"/>
    <property type="match status" value="1"/>
</dbReference>
<dbReference type="FunFam" id="3.90.960.10:FF:000005">
    <property type="entry name" value="Putative prolyl-tRNA synthetase"/>
    <property type="match status" value="1"/>
</dbReference>
<dbReference type="KEGG" id="cbot:ATE48_10640"/>
<dbReference type="STRING" id="1759059.ATE48_10640"/>
<dbReference type="InParanoid" id="A0A1B1AN85"/>
<dbReference type="CDD" id="cd04335">
    <property type="entry name" value="PrdX_deacylase"/>
    <property type="match status" value="1"/>
</dbReference>
<dbReference type="InterPro" id="IPR040285">
    <property type="entry name" value="ProX/PRXD1"/>
</dbReference>
<accession>A0A1B1AN85</accession>
<evidence type="ECO:0000313" key="3">
    <source>
        <dbReference type="EMBL" id="ANP48033.1"/>
    </source>
</evidence>
<evidence type="ECO:0000259" key="2">
    <source>
        <dbReference type="Pfam" id="PF04073"/>
    </source>
</evidence>
<protein>
    <submittedName>
        <fullName evidence="3">DNA-binding protein</fullName>
    </submittedName>
</protein>
<dbReference type="GO" id="GO:0003677">
    <property type="term" value="F:DNA binding"/>
    <property type="evidence" value="ECO:0007669"/>
    <property type="project" value="UniProtKB-KW"/>
</dbReference>
<dbReference type="PANTHER" id="PTHR31423">
    <property type="entry name" value="YBAK DOMAIN-CONTAINING PROTEIN"/>
    <property type="match status" value="1"/>
</dbReference>
<dbReference type="Proteomes" id="UP000092498">
    <property type="component" value="Chromosome"/>
</dbReference>
<proteinExistence type="inferred from homology"/>
<reference evidence="3 4" key="1">
    <citation type="submission" date="2015-11" db="EMBL/GenBank/DDBJ databases">
        <title>Whole-Genome Sequence of Candidatus Oderbacter manganicum from the National Park Lower Oder Valley, Germany.</title>
        <authorList>
            <person name="Braun B."/>
            <person name="Liere K."/>
            <person name="Szewzyk U."/>
        </authorList>
    </citation>
    <scope>NUCLEOTIDE SEQUENCE [LARGE SCALE GENOMIC DNA]</scope>
    <source>
        <strain evidence="3 4">OTSz_A_272</strain>
    </source>
</reference>
<evidence type="ECO:0000256" key="1">
    <source>
        <dbReference type="ARBA" id="ARBA00010201"/>
    </source>
</evidence>
<dbReference type="Gene3D" id="3.90.960.10">
    <property type="entry name" value="YbaK/aminoacyl-tRNA synthetase-associated domain"/>
    <property type="match status" value="1"/>
</dbReference>
<dbReference type="OrthoDB" id="5145315at2"/>
<dbReference type="InterPro" id="IPR036754">
    <property type="entry name" value="YbaK/aa-tRNA-synt-asso_dom_sf"/>
</dbReference>
<dbReference type="RefSeq" id="WP_066774908.1">
    <property type="nucleotide sequence ID" value="NZ_CP013244.1"/>
</dbReference>
<dbReference type="InterPro" id="IPR007214">
    <property type="entry name" value="YbaK/aa-tRNA-synth-assoc-dom"/>
</dbReference>
<sequence length="180" mass="19656">MPATEADLFARFDALGIKHVTHRHRPVFTVEEGRDLKASMPGGHTKNLFVKDKKGAIFLICAISDTAIDLNATSKLLASGRFSFGSPERLKEHLGVEPGSVTLFAVINDPNQTVTLVLDEALFERDPVNFHPLKNDATTAISPADMLKFVRSLGREPIRLTFDAAGTPTRIEPDTTPAHV</sequence>
<keyword evidence="4" id="KW-1185">Reference proteome</keyword>
<dbReference type="PANTHER" id="PTHR31423:SF3">
    <property type="entry name" value="PROLYL-TRNA SYNTHETASE ASSOCIATED DOMAIN-CONTAINING PROTEIN 1-RELATED"/>
    <property type="match status" value="1"/>
</dbReference>
<dbReference type="GO" id="GO:0002161">
    <property type="term" value="F:aminoacyl-tRNA deacylase activity"/>
    <property type="evidence" value="ECO:0007669"/>
    <property type="project" value="InterPro"/>
</dbReference>